<evidence type="ECO:0000259" key="8">
    <source>
        <dbReference type="SMART" id="SM00839"/>
    </source>
</evidence>
<feature type="binding site" evidence="5">
    <location>
        <position position="195"/>
    </location>
    <ligand>
        <name>NAD(+)</name>
        <dbReference type="ChEBI" id="CHEBI:57540"/>
    </ligand>
</feature>
<dbReference type="GO" id="GO:0000166">
    <property type="term" value="F:nucleotide binding"/>
    <property type="evidence" value="ECO:0007669"/>
    <property type="project" value="UniProtKB-KW"/>
</dbReference>
<feature type="binding site" evidence="5">
    <location>
        <position position="364"/>
    </location>
    <ligand>
        <name>substrate</name>
    </ligand>
</feature>
<evidence type="ECO:0000256" key="3">
    <source>
        <dbReference type="PIRNR" id="PIRNR000185"/>
    </source>
</evidence>
<dbReference type="FunFam" id="3.40.50.720:FF:000100">
    <property type="entry name" value="Glutamate dehydrogenase 1, mitochondrial"/>
    <property type="match status" value="1"/>
</dbReference>
<accession>A0A285CQD2</accession>
<dbReference type="InterPro" id="IPR006097">
    <property type="entry name" value="Glu/Leu/Phe/Val/Trp_DH_dimer"/>
</dbReference>
<dbReference type="Pfam" id="PF00208">
    <property type="entry name" value="ELFV_dehydrog"/>
    <property type="match status" value="1"/>
</dbReference>
<dbReference type="InterPro" id="IPR033922">
    <property type="entry name" value="NAD_bind_Glu_DH"/>
</dbReference>
<dbReference type="SMART" id="SM00839">
    <property type="entry name" value="ELFV_dehydrog"/>
    <property type="match status" value="1"/>
</dbReference>
<dbReference type="OrthoDB" id="9803297at2"/>
<dbReference type="InterPro" id="IPR006096">
    <property type="entry name" value="Glu/Leu/Phe/Val/Trp_DH_C"/>
</dbReference>
<dbReference type="FunFam" id="3.40.50.10860:FF:000003">
    <property type="entry name" value="Glutamate dehydrogenase"/>
    <property type="match status" value="1"/>
</dbReference>
<dbReference type="GO" id="GO:0004352">
    <property type="term" value="F:glutamate dehydrogenase (NAD+) activity"/>
    <property type="evidence" value="ECO:0007669"/>
    <property type="project" value="TreeGrafter"/>
</dbReference>
<evidence type="ECO:0000313" key="9">
    <source>
        <dbReference type="EMBL" id="SNX69268.1"/>
    </source>
</evidence>
<dbReference type="GO" id="GO:0006538">
    <property type="term" value="P:L-glutamate catabolic process"/>
    <property type="evidence" value="ECO:0007669"/>
    <property type="project" value="TreeGrafter"/>
</dbReference>
<dbReference type="InterPro" id="IPR014362">
    <property type="entry name" value="Glu_DH"/>
</dbReference>
<dbReference type="PRINTS" id="PR00082">
    <property type="entry name" value="GLFDHDRGNASE"/>
</dbReference>
<dbReference type="PANTHER" id="PTHR11606">
    <property type="entry name" value="GLUTAMATE DEHYDROGENASE"/>
    <property type="match status" value="1"/>
</dbReference>
<reference evidence="10" key="1">
    <citation type="submission" date="2017-08" db="EMBL/GenBank/DDBJ databases">
        <authorList>
            <person name="Varghese N."/>
            <person name="Submissions S."/>
        </authorList>
    </citation>
    <scope>NUCLEOTIDE SEQUENCE [LARGE SCALE GENOMIC DNA]</scope>
    <source>
        <strain evidence="10">JA234</strain>
    </source>
</reference>
<proteinExistence type="inferred from homology"/>
<dbReference type="Gene3D" id="3.40.50.720">
    <property type="entry name" value="NAD(P)-binding Rossmann-like Domain"/>
    <property type="match status" value="1"/>
</dbReference>
<evidence type="ECO:0000256" key="1">
    <source>
        <dbReference type="ARBA" id="ARBA00006382"/>
    </source>
</evidence>
<dbReference type="Gene3D" id="3.40.50.10860">
    <property type="entry name" value="Leucine Dehydrogenase, chain A, domain 1"/>
    <property type="match status" value="1"/>
</dbReference>
<dbReference type="SUPFAM" id="SSF53223">
    <property type="entry name" value="Aminoacid dehydrogenase-like, N-terminal domain"/>
    <property type="match status" value="1"/>
</dbReference>
<dbReference type="InterPro" id="IPR006095">
    <property type="entry name" value="Glu/Leu/Phe/Val/Trp_DH"/>
</dbReference>
<feature type="active site" description="Proton donor" evidence="4">
    <location>
        <position position="107"/>
    </location>
</feature>
<evidence type="ECO:0000256" key="2">
    <source>
        <dbReference type="ARBA" id="ARBA00023002"/>
    </source>
</evidence>
<dbReference type="Proteomes" id="UP000219467">
    <property type="component" value="Unassembled WGS sequence"/>
</dbReference>
<feature type="binding site" evidence="5">
    <location>
        <position position="95"/>
    </location>
    <ligand>
        <name>substrate</name>
    </ligand>
</feature>
<keyword evidence="5" id="KW-0547">Nucleotide-binding</keyword>
<dbReference type="InterPro" id="IPR046346">
    <property type="entry name" value="Aminoacid_DH-like_N_sf"/>
</dbReference>
<dbReference type="PANTHER" id="PTHR11606:SF13">
    <property type="entry name" value="GLUTAMATE DEHYDROGENASE 1, MITOCHONDRIAL"/>
    <property type="match status" value="1"/>
</dbReference>
<dbReference type="SUPFAM" id="SSF51735">
    <property type="entry name" value="NAD(P)-binding Rossmann-fold domains"/>
    <property type="match status" value="1"/>
</dbReference>
<protein>
    <recommendedName>
        <fullName evidence="3">Glutamate dehydrogenase</fullName>
    </recommendedName>
</protein>
<comment type="similarity">
    <text evidence="1 3 7">Belongs to the Glu/Leu/Phe/Val dehydrogenases family.</text>
</comment>
<dbReference type="AlphaFoldDB" id="A0A285CQD2"/>
<dbReference type="Pfam" id="PF02812">
    <property type="entry name" value="ELFV_dehydrog_N"/>
    <property type="match status" value="1"/>
</dbReference>
<keyword evidence="5" id="KW-0520">NAD</keyword>
<evidence type="ECO:0000256" key="7">
    <source>
        <dbReference type="RuleBase" id="RU004417"/>
    </source>
</evidence>
<evidence type="ECO:0000256" key="6">
    <source>
        <dbReference type="PIRSR" id="PIRSR000185-3"/>
    </source>
</evidence>
<feature type="binding site" evidence="5">
    <location>
        <position position="71"/>
    </location>
    <ligand>
        <name>substrate</name>
    </ligand>
</feature>
<sequence>MHLAAEPSFRESVDLMFNRAVALMDLSPGLEEKIRVCNSTYTVRFGVRLRGKIETFVGYRSVHSEHMEPVKGGIRYSLAVNQDEVEALAALMTYKCALVETPFGGAKGGLCIDPRAWDEHELEQITRRFAYELAKRDLINPAQNVPAPDMGTGEREMAWVADQYARMNTTDINARACVTGKPINAGGIHGRVEATGRGVQFALREFFRHPEDKAKAGLSGDLDGKRVIVQGLGNVGYHAAKFLSEEDGAKIVAIVERDGALMNPDGLEIEAVRQWMVRTGSIRGFAGADFTEDGAAVLEEDCDILIPAAMEGVITRENAARIKAPLIIEAANGPVTFGADEILRRKGCVIIPDLYANAGGVTVSYFEWVKNLSHIRFGRMQRRAEEARSRALVEELERLSADQGLGWQLSPGFKRTFMQGSDELALVRSGLDDTMRIAYQSMREVWRGREDVQDLRVAAYIVAIGRVAATYRSKGL</sequence>
<gene>
    <name evidence="9" type="ORF">SAMN05878503_103255</name>
</gene>
<evidence type="ECO:0000256" key="5">
    <source>
        <dbReference type="PIRSR" id="PIRSR000185-2"/>
    </source>
</evidence>
<name>A0A285CQD2_9RHOB</name>
<feature type="domain" description="Glutamate/phenylalanine/leucine/valine/L-tryptophan dehydrogenase C-terminal" evidence="8">
    <location>
        <begin position="188"/>
        <end position="475"/>
    </location>
</feature>
<dbReference type="CDD" id="cd01076">
    <property type="entry name" value="NAD_bind_1_Glu_DH"/>
    <property type="match status" value="1"/>
</dbReference>
<dbReference type="RefSeq" id="WP_097029715.1">
    <property type="nucleotide sequence ID" value="NZ_OAOQ01000003.1"/>
</dbReference>
<feature type="binding site" evidence="5">
    <location>
        <position position="234"/>
    </location>
    <ligand>
        <name>NAD(+)</name>
        <dbReference type="ChEBI" id="CHEBI:57540"/>
    </ligand>
</feature>
<keyword evidence="10" id="KW-1185">Reference proteome</keyword>
<organism evidence="9 10">
    <name type="scientific">Cereibacter ovatus</name>
    <dbReference type="NCBI Taxonomy" id="439529"/>
    <lineage>
        <taxon>Bacteria</taxon>
        <taxon>Pseudomonadati</taxon>
        <taxon>Pseudomonadota</taxon>
        <taxon>Alphaproteobacteria</taxon>
        <taxon>Rhodobacterales</taxon>
        <taxon>Paracoccaceae</taxon>
        <taxon>Cereibacter</taxon>
    </lineage>
</organism>
<feature type="site" description="Important for catalysis" evidence="6">
    <location>
        <position position="149"/>
    </location>
</feature>
<evidence type="ECO:0000313" key="10">
    <source>
        <dbReference type="Proteomes" id="UP000219467"/>
    </source>
</evidence>
<dbReference type="PIRSF" id="PIRSF000185">
    <property type="entry name" value="Glu_DH"/>
    <property type="match status" value="1"/>
</dbReference>
<evidence type="ECO:0000256" key="4">
    <source>
        <dbReference type="PIRSR" id="PIRSR000185-1"/>
    </source>
</evidence>
<keyword evidence="2 3" id="KW-0560">Oxidoreductase</keyword>
<dbReference type="EMBL" id="OAOQ01000003">
    <property type="protein sequence ID" value="SNX69268.1"/>
    <property type="molecule type" value="Genomic_DNA"/>
</dbReference>
<dbReference type="InterPro" id="IPR036291">
    <property type="entry name" value="NAD(P)-bd_dom_sf"/>
</dbReference>